<feature type="transmembrane region" description="Helical" evidence="5">
    <location>
        <begin position="239"/>
        <end position="260"/>
    </location>
</feature>
<accession>A0A836CCQ7</accession>
<protein>
    <submittedName>
        <fullName evidence="8">Major facilitator superfamily domain-containing protein</fullName>
    </submittedName>
</protein>
<feature type="transmembrane region" description="Helical" evidence="5">
    <location>
        <begin position="37"/>
        <end position="61"/>
    </location>
</feature>
<feature type="transmembrane region" description="Helical" evidence="5">
    <location>
        <begin position="402"/>
        <end position="426"/>
    </location>
</feature>
<feature type="chain" id="PRO_5032790450" evidence="6">
    <location>
        <begin position="20"/>
        <end position="462"/>
    </location>
</feature>
<dbReference type="InterPro" id="IPR020846">
    <property type="entry name" value="MFS_dom"/>
</dbReference>
<feature type="transmembrane region" description="Helical" evidence="5">
    <location>
        <begin position="432"/>
        <end position="450"/>
    </location>
</feature>
<comment type="caution">
    <text evidence="8">The sequence shown here is derived from an EMBL/GenBank/DDBJ whole genome shotgun (WGS) entry which is preliminary data.</text>
</comment>
<dbReference type="InterPro" id="IPR011701">
    <property type="entry name" value="MFS"/>
</dbReference>
<evidence type="ECO:0000256" key="4">
    <source>
        <dbReference type="ARBA" id="ARBA00023136"/>
    </source>
</evidence>
<dbReference type="PANTHER" id="PTHR11662:SF399">
    <property type="entry name" value="FI19708P1-RELATED"/>
    <property type="match status" value="1"/>
</dbReference>
<feature type="transmembrane region" description="Helical" evidence="5">
    <location>
        <begin position="313"/>
        <end position="330"/>
    </location>
</feature>
<feature type="transmembrane region" description="Helical" evidence="5">
    <location>
        <begin position="156"/>
        <end position="175"/>
    </location>
</feature>
<dbReference type="EMBL" id="JAFCMP010000312">
    <property type="protein sequence ID" value="KAG5181570.1"/>
    <property type="molecule type" value="Genomic_DNA"/>
</dbReference>
<dbReference type="GO" id="GO:0016020">
    <property type="term" value="C:membrane"/>
    <property type="evidence" value="ECO:0007669"/>
    <property type="project" value="UniProtKB-SubCell"/>
</dbReference>
<keyword evidence="2 5" id="KW-0812">Transmembrane</keyword>
<evidence type="ECO:0000256" key="3">
    <source>
        <dbReference type="ARBA" id="ARBA00022989"/>
    </source>
</evidence>
<feature type="domain" description="Major facilitator superfamily (MFS) profile" evidence="7">
    <location>
        <begin position="1"/>
        <end position="458"/>
    </location>
</feature>
<evidence type="ECO:0000256" key="5">
    <source>
        <dbReference type="SAM" id="Phobius"/>
    </source>
</evidence>
<evidence type="ECO:0000256" key="1">
    <source>
        <dbReference type="ARBA" id="ARBA00004141"/>
    </source>
</evidence>
<dbReference type="PANTHER" id="PTHR11662">
    <property type="entry name" value="SOLUTE CARRIER FAMILY 17"/>
    <property type="match status" value="1"/>
</dbReference>
<evidence type="ECO:0000256" key="6">
    <source>
        <dbReference type="SAM" id="SignalP"/>
    </source>
</evidence>
<dbReference type="OrthoDB" id="2250022at2759"/>
<evidence type="ECO:0000313" key="9">
    <source>
        <dbReference type="Proteomes" id="UP000664859"/>
    </source>
</evidence>
<dbReference type="InterPro" id="IPR050382">
    <property type="entry name" value="MFS_Na/Anion_cotransporter"/>
</dbReference>
<sequence length="462" mass="49001">MMLCFLVAVICALDRVAMSVAIVPMSGEFGYSDTTKGLIASAFSWGYMAFMIPAGVLGTFVNPKVVMGLGVLLWSIAQMASPHAAVLGLPTLLACRFAMGMSEAVTIPTIQEIVSQWVPQDQRTRWLALIISGLQAGTVLAYVASPTIITRFTWHGVFLIYGAMGLLWLMLWVPLAKDTPLRQLSTSKAAAAIAMAEVAAVAPATGDEQGLNQLAVGVAGAIDSLKAVPWHDFCTDKNIWAIAGAHMAHNWGLYVMLAWLPTYFNQEFGLTLSESSSASVLPWVVGAFVGNGAGWLADYLINSNTMTATSVRRLFQTVALVGPAVCMYLLSGLERASTGGQFGTQAALQASESAQHLFVAAVAFGSCSSVGFASASMLFTSFCQTNVMTCSSQDLKSKYTSIIYGLTSAVSVVTGSVGTYLTGVLLDETHSWASAFKVTAVVYLIGAAWYGSTYKAQARLED</sequence>
<dbReference type="Proteomes" id="UP000664859">
    <property type="component" value="Unassembled WGS sequence"/>
</dbReference>
<dbReference type="AlphaFoldDB" id="A0A836CCQ7"/>
<feature type="transmembrane region" description="Helical" evidence="5">
    <location>
        <begin position="280"/>
        <end position="301"/>
    </location>
</feature>
<feature type="transmembrane region" description="Helical" evidence="5">
    <location>
        <begin position="126"/>
        <end position="144"/>
    </location>
</feature>
<dbReference type="GO" id="GO:0022857">
    <property type="term" value="F:transmembrane transporter activity"/>
    <property type="evidence" value="ECO:0007669"/>
    <property type="project" value="InterPro"/>
</dbReference>
<keyword evidence="4 5" id="KW-0472">Membrane</keyword>
<organism evidence="8 9">
    <name type="scientific">Tribonema minus</name>
    <dbReference type="NCBI Taxonomy" id="303371"/>
    <lineage>
        <taxon>Eukaryota</taxon>
        <taxon>Sar</taxon>
        <taxon>Stramenopiles</taxon>
        <taxon>Ochrophyta</taxon>
        <taxon>PX clade</taxon>
        <taxon>Xanthophyceae</taxon>
        <taxon>Tribonematales</taxon>
        <taxon>Tribonemataceae</taxon>
        <taxon>Tribonema</taxon>
    </lineage>
</organism>
<dbReference type="Pfam" id="PF07690">
    <property type="entry name" value="MFS_1"/>
    <property type="match status" value="1"/>
</dbReference>
<dbReference type="InterPro" id="IPR036259">
    <property type="entry name" value="MFS_trans_sf"/>
</dbReference>
<dbReference type="SUPFAM" id="SSF103473">
    <property type="entry name" value="MFS general substrate transporter"/>
    <property type="match status" value="1"/>
</dbReference>
<name>A0A836CCQ7_9STRA</name>
<evidence type="ECO:0000313" key="8">
    <source>
        <dbReference type="EMBL" id="KAG5181570.1"/>
    </source>
</evidence>
<dbReference type="PROSITE" id="PS50850">
    <property type="entry name" value="MFS"/>
    <property type="match status" value="1"/>
</dbReference>
<proteinExistence type="predicted"/>
<evidence type="ECO:0000259" key="7">
    <source>
        <dbReference type="PROSITE" id="PS50850"/>
    </source>
</evidence>
<keyword evidence="3 5" id="KW-1133">Transmembrane helix</keyword>
<keyword evidence="9" id="KW-1185">Reference proteome</keyword>
<evidence type="ECO:0000256" key="2">
    <source>
        <dbReference type="ARBA" id="ARBA00022692"/>
    </source>
</evidence>
<dbReference type="Gene3D" id="1.20.1250.20">
    <property type="entry name" value="MFS general substrate transporter like domains"/>
    <property type="match status" value="2"/>
</dbReference>
<feature type="transmembrane region" description="Helical" evidence="5">
    <location>
        <begin position="357"/>
        <end position="382"/>
    </location>
</feature>
<gene>
    <name evidence="8" type="ORF">JKP88DRAFT_270033</name>
</gene>
<keyword evidence="6" id="KW-0732">Signal</keyword>
<comment type="subcellular location">
    <subcellularLocation>
        <location evidence="1">Membrane</location>
        <topology evidence="1">Multi-pass membrane protein</topology>
    </subcellularLocation>
</comment>
<feature type="signal peptide" evidence="6">
    <location>
        <begin position="1"/>
        <end position="19"/>
    </location>
</feature>
<reference evidence="8" key="1">
    <citation type="submission" date="2021-02" db="EMBL/GenBank/DDBJ databases">
        <title>First Annotated Genome of the Yellow-green Alga Tribonema minus.</title>
        <authorList>
            <person name="Mahan K.M."/>
        </authorList>
    </citation>
    <scope>NUCLEOTIDE SEQUENCE</scope>
    <source>
        <strain evidence="8">UTEX B ZZ1240</strain>
    </source>
</reference>